<sequence length="605" mass="67434">MVDPLSAAGVGLGAVSLSIQALSGLFKAYKAFEGCVGMPEDCKYVSTCFVVEAEKLRSWAISAGLDEENYKSEDSVSAGIKNTRLPLLEILTEMRASMIKFFKLNARYSEIDITHITTQIAINGAELEAIHELIDSTWGEPDPAEDKPNIAKRGYKHVKGFGKDVKEAVKNPKRYSGLNGYLTNLLDDHQMKILLQETHDSYVELVQMRIDVIGLKPLIDAIRLNIEALTAGQTSQRKNLGLISALAEFKALNISLRRKPATIEAKQIKPHKPTTRSIAQYTVSEGSAEEIWVEWKQYQVPEVPGSKPRSLERVEQLAALLMSQKPEQLCVPPCLGFFEIHEENSATGYFGLVFKLPDNAPDGSKLHSLLEALGSNEPSLTDRINLAGKLATCLLYIHSVNWLHKGLRSDNIVCFSDGLDTRFENPYLMGFEWARPDLDGQFTEPVPNEPEWGLYRHPDYQGITPSRARKTFDIYSLGVILLEIAFWKPIKNMFPLVPPAKPAREGASAAAGAPGQAPKEEKAIDASKEKLGRIQEVILNRKSDMSKELRSKVGNRFYDAIHTCIGGRISFQIDKKDIETDPQRAVYLQKDFKRLVVDNLVNVVL</sequence>
<feature type="domain" description="Prion-inhibition and propagation HeLo" evidence="2">
    <location>
        <begin position="9"/>
        <end position="111"/>
    </location>
</feature>
<protein>
    <recommendedName>
        <fullName evidence="2">Prion-inhibition and propagation HeLo domain-containing protein</fullName>
    </recommendedName>
</protein>
<dbReference type="InterPro" id="IPR038305">
    <property type="entry name" value="HeLo_sf"/>
</dbReference>
<dbReference type="Proteomes" id="UP000184330">
    <property type="component" value="Unassembled WGS sequence"/>
</dbReference>
<dbReference type="EMBL" id="FJOG01000032">
    <property type="protein sequence ID" value="CZR65627.1"/>
    <property type="molecule type" value="Genomic_DNA"/>
</dbReference>
<dbReference type="Pfam" id="PF14479">
    <property type="entry name" value="HeLo"/>
    <property type="match status" value="1"/>
</dbReference>
<evidence type="ECO:0000313" key="3">
    <source>
        <dbReference type="EMBL" id="CZR65627.1"/>
    </source>
</evidence>
<evidence type="ECO:0000313" key="4">
    <source>
        <dbReference type="Proteomes" id="UP000184330"/>
    </source>
</evidence>
<dbReference type="InterPro" id="IPR011009">
    <property type="entry name" value="Kinase-like_dom_sf"/>
</dbReference>
<dbReference type="Gene3D" id="1.10.510.10">
    <property type="entry name" value="Transferase(Phosphotransferase) domain 1"/>
    <property type="match status" value="1"/>
</dbReference>
<name>A0A1L7XL16_9HELO</name>
<dbReference type="PANTHER" id="PTHR37542:SF1">
    <property type="entry name" value="PRION-INHIBITION AND PROPAGATION HELO DOMAIN-CONTAINING PROTEIN"/>
    <property type="match status" value="1"/>
</dbReference>
<organism evidence="3 4">
    <name type="scientific">Phialocephala subalpina</name>
    <dbReference type="NCBI Taxonomy" id="576137"/>
    <lineage>
        <taxon>Eukaryota</taxon>
        <taxon>Fungi</taxon>
        <taxon>Dikarya</taxon>
        <taxon>Ascomycota</taxon>
        <taxon>Pezizomycotina</taxon>
        <taxon>Leotiomycetes</taxon>
        <taxon>Helotiales</taxon>
        <taxon>Mollisiaceae</taxon>
        <taxon>Phialocephala</taxon>
        <taxon>Phialocephala fortinii species complex</taxon>
    </lineage>
</organism>
<reference evidence="3 4" key="1">
    <citation type="submission" date="2016-03" db="EMBL/GenBank/DDBJ databases">
        <authorList>
            <person name="Ploux O."/>
        </authorList>
    </citation>
    <scope>NUCLEOTIDE SEQUENCE [LARGE SCALE GENOMIC DNA]</scope>
    <source>
        <strain evidence="3 4">UAMH 11012</strain>
    </source>
</reference>
<proteinExistence type="predicted"/>
<dbReference type="STRING" id="576137.A0A1L7XL16"/>
<feature type="region of interest" description="Disordered" evidence="1">
    <location>
        <begin position="504"/>
        <end position="523"/>
    </location>
</feature>
<dbReference type="AlphaFoldDB" id="A0A1L7XL16"/>
<evidence type="ECO:0000259" key="2">
    <source>
        <dbReference type="Pfam" id="PF14479"/>
    </source>
</evidence>
<dbReference type="SUPFAM" id="SSF56112">
    <property type="entry name" value="Protein kinase-like (PK-like)"/>
    <property type="match status" value="1"/>
</dbReference>
<dbReference type="InterPro" id="IPR029498">
    <property type="entry name" value="HeLo_dom"/>
</dbReference>
<keyword evidence="4" id="KW-1185">Reference proteome</keyword>
<dbReference type="Gene3D" id="1.20.120.1020">
    <property type="entry name" value="Prion-inhibition and propagation, HeLo domain"/>
    <property type="match status" value="1"/>
</dbReference>
<feature type="compositionally biased region" description="Low complexity" evidence="1">
    <location>
        <begin position="505"/>
        <end position="517"/>
    </location>
</feature>
<evidence type="ECO:0000256" key="1">
    <source>
        <dbReference type="SAM" id="MobiDB-lite"/>
    </source>
</evidence>
<dbReference type="PANTHER" id="PTHR37542">
    <property type="entry name" value="HELO DOMAIN-CONTAINING PROTEIN-RELATED"/>
    <property type="match status" value="1"/>
</dbReference>
<accession>A0A1L7XL16</accession>
<gene>
    <name evidence="3" type="ORF">PAC_15527</name>
</gene>
<dbReference type="OrthoDB" id="1911848at2759"/>